<feature type="binding site" evidence="7">
    <location>
        <position position="10"/>
    </location>
    <ligand>
        <name>Mg(2+)</name>
        <dbReference type="ChEBI" id="CHEBI:18420"/>
    </ligand>
</feature>
<evidence type="ECO:0000256" key="7">
    <source>
        <dbReference type="PIRSR" id="PIRSR000915-3"/>
    </source>
</evidence>
<feature type="active site" description="Proton donor" evidence="5">
    <location>
        <position position="12"/>
    </location>
</feature>
<keyword evidence="4 7" id="KW-0460">Magnesium</keyword>
<protein>
    <submittedName>
        <fullName evidence="8">TIGR01457 family HAD-type hydrolase</fullName>
    </submittedName>
</protein>
<feature type="binding site" evidence="6">
    <location>
        <position position="181"/>
    </location>
    <ligand>
        <name>substrate</name>
    </ligand>
</feature>
<dbReference type="GO" id="GO:0005737">
    <property type="term" value="C:cytoplasm"/>
    <property type="evidence" value="ECO:0007669"/>
    <property type="project" value="TreeGrafter"/>
</dbReference>
<dbReference type="Gene3D" id="3.40.50.1000">
    <property type="entry name" value="HAD superfamily/HAD-like"/>
    <property type="match status" value="2"/>
</dbReference>
<dbReference type="Pfam" id="PF13242">
    <property type="entry name" value="Hydrolase_like"/>
    <property type="match status" value="1"/>
</dbReference>
<keyword evidence="3 8" id="KW-0378">Hydrolase</keyword>
<dbReference type="SFLD" id="SFLDG01139">
    <property type="entry name" value="C2.A:_Pyridoxal_Phosphate_Phos"/>
    <property type="match status" value="1"/>
</dbReference>
<sequence>MKNYSAYLIDLDGTMYRGKEVIAEARQFIEHLQANGIPYRYVTNNSSRTPEDTAKKLQNFGIEASVEQIVTASMAAAAHIKSHFPEARAFAIGERGLTDALKEVGIEIVEESPDVVIMGIDRENNYKKLRNACLYVQQGAEFLATNPDIKVPTEKGLVPGNGAFIKLVENVTGVEPTVIGKPKRHMIDFALEQIGANAEDTIMVGDNYDTDILAGMEAGLDTLHVHTGVTTLDEIKNKDRRPTYSIETLEEWFK</sequence>
<feature type="binding site" evidence="7">
    <location>
        <position position="12"/>
    </location>
    <ligand>
        <name>Mg(2+)</name>
        <dbReference type="ChEBI" id="CHEBI:18420"/>
    </ligand>
</feature>
<evidence type="ECO:0000313" key="9">
    <source>
        <dbReference type="Proteomes" id="UP000243524"/>
    </source>
</evidence>
<dbReference type="OrthoDB" id="9810449at2"/>
<dbReference type="CDD" id="cd07530">
    <property type="entry name" value="HAD_Pase_UmpH-like"/>
    <property type="match status" value="1"/>
</dbReference>
<name>A0A2I0QUS2_9BACI</name>
<dbReference type="RefSeq" id="WP_101331708.1">
    <property type="nucleotide sequence ID" value="NZ_PJNH01000002.1"/>
</dbReference>
<dbReference type="PANTHER" id="PTHR19288">
    <property type="entry name" value="4-NITROPHENYLPHOSPHATASE-RELATED"/>
    <property type="match status" value="1"/>
</dbReference>
<dbReference type="GO" id="GO:0016791">
    <property type="term" value="F:phosphatase activity"/>
    <property type="evidence" value="ECO:0007669"/>
    <property type="project" value="TreeGrafter"/>
</dbReference>
<dbReference type="Proteomes" id="UP000243524">
    <property type="component" value="Unassembled WGS sequence"/>
</dbReference>
<dbReference type="PANTHER" id="PTHR19288:SF46">
    <property type="entry name" value="HALOACID DEHALOGENASE-LIKE HYDROLASE DOMAIN-CONTAINING PROTEIN 2"/>
    <property type="match status" value="1"/>
</dbReference>
<gene>
    <name evidence="8" type="ORF">CEY16_09300</name>
</gene>
<feature type="binding site" evidence="7">
    <location>
        <position position="206"/>
    </location>
    <ligand>
        <name>Mg(2+)</name>
        <dbReference type="ChEBI" id="CHEBI:18420"/>
    </ligand>
</feature>
<dbReference type="AlphaFoldDB" id="A0A2I0QUS2"/>
<dbReference type="FunFam" id="3.40.50.1000:FF:000053">
    <property type="entry name" value="TIGR01457 family HAD hydrolase"/>
    <property type="match status" value="1"/>
</dbReference>
<dbReference type="NCBIfam" id="TIGR01460">
    <property type="entry name" value="HAD-SF-IIA"/>
    <property type="match status" value="1"/>
</dbReference>
<evidence type="ECO:0000313" key="8">
    <source>
        <dbReference type="EMBL" id="PKR78102.1"/>
    </source>
</evidence>
<dbReference type="EMBL" id="PJNH01000002">
    <property type="protein sequence ID" value="PKR78102.1"/>
    <property type="molecule type" value="Genomic_DNA"/>
</dbReference>
<dbReference type="Pfam" id="PF13344">
    <property type="entry name" value="Hydrolase_6"/>
    <property type="match status" value="1"/>
</dbReference>
<dbReference type="SUPFAM" id="SSF56784">
    <property type="entry name" value="HAD-like"/>
    <property type="match status" value="1"/>
</dbReference>
<organism evidence="8 9">
    <name type="scientific">Halalkalibacillus sediminis</name>
    <dbReference type="NCBI Taxonomy" id="2018042"/>
    <lineage>
        <taxon>Bacteria</taxon>
        <taxon>Bacillati</taxon>
        <taxon>Bacillota</taxon>
        <taxon>Bacilli</taxon>
        <taxon>Bacillales</taxon>
        <taxon>Bacillaceae</taxon>
        <taxon>Halalkalibacillus</taxon>
    </lineage>
</organism>
<comment type="similarity">
    <text evidence="1">Belongs to the HAD-like hydrolase superfamily. NagD family.</text>
</comment>
<reference evidence="8 9" key="1">
    <citation type="submission" date="2017-06" db="EMBL/GenBank/DDBJ databases">
        <title>the draft geome sequence of Illustriluteabacillus marina B3227.</title>
        <authorList>
            <person name="He R.-H."/>
            <person name="Du Z.-J."/>
        </authorList>
    </citation>
    <scope>NUCLEOTIDE SEQUENCE [LARGE SCALE GENOMIC DNA]</scope>
    <source>
        <strain evidence="8 9">B3227</strain>
    </source>
</reference>
<dbReference type="NCBIfam" id="TIGR01457">
    <property type="entry name" value="HAD-SF-IIA-hyp2"/>
    <property type="match status" value="1"/>
</dbReference>
<comment type="caution">
    <text evidence="8">The sequence shown here is derived from an EMBL/GenBank/DDBJ whole genome shotgun (WGS) entry which is preliminary data.</text>
</comment>
<dbReference type="InterPro" id="IPR006357">
    <property type="entry name" value="HAD-SF_hydro_IIA"/>
</dbReference>
<evidence type="ECO:0000256" key="6">
    <source>
        <dbReference type="PIRSR" id="PIRSR000915-2"/>
    </source>
</evidence>
<feature type="active site" description="Nucleophile" evidence="5">
    <location>
        <position position="10"/>
    </location>
</feature>
<dbReference type="InterPro" id="IPR036412">
    <property type="entry name" value="HAD-like_sf"/>
</dbReference>
<dbReference type="GO" id="GO:0046872">
    <property type="term" value="F:metal ion binding"/>
    <property type="evidence" value="ECO:0007669"/>
    <property type="project" value="UniProtKB-KW"/>
</dbReference>
<dbReference type="InterPro" id="IPR023214">
    <property type="entry name" value="HAD_sf"/>
</dbReference>
<evidence type="ECO:0000256" key="2">
    <source>
        <dbReference type="ARBA" id="ARBA00022723"/>
    </source>
</evidence>
<keyword evidence="2 7" id="KW-0479">Metal-binding</keyword>
<comment type="cofactor">
    <cofactor evidence="7">
        <name>Mg(2+)</name>
        <dbReference type="ChEBI" id="CHEBI:18420"/>
    </cofactor>
    <text evidence="7">Divalent metal ions. Mg(2+) is the most effective.</text>
</comment>
<evidence type="ECO:0000256" key="3">
    <source>
        <dbReference type="ARBA" id="ARBA00022801"/>
    </source>
</evidence>
<accession>A0A2I0QUS2</accession>
<proteinExistence type="inferred from homology"/>
<evidence type="ECO:0000256" key="4">
    <source>
        <dbReference type="ARBA" id="ARBA00022842"/>
    </source>
</evidence>
<evidence type="ECO:0000256" key="1">
    <source>
        <dbReference type="ARBA" id="ARBA00006696"/>
    </source>
</evidence>
<evidence type="ECO:0000256" key="5">
    <source>
        <dbReference type="PIRSR" id="PIRSR000915-1"/>
    </source>
</evidence>
<dbReference type="SFLD" id="SFLDS00003">
    <property type="entry name" value="Haloacid_Dehalogenase"/>
    <property type="match status" value="1"/>
</dbReference>
<dbReference type="PIRSF" id="PIRSF000915">
    <property type="entry name" value="PGP-type_phosphatase"/>
    <property type="match status" value="1"/>
</dbReference>
<keyword evidence="9" id="KW-1185">Reference proteome</keyword>
<dbReference type="InterPro" id="IPR006354">
    <property type="entry name" value="HAD-SF_hydro_IIA_hyp1"/>
</dbReference>